<dbReference type="HAMAP" id="MF_00238">
    <property type="entry name" value="Cytidyl_kinase_type1"/>
    <property type="match status" value="1"/>
</dbReference>
<keyword evidence="5 9" id="KW-0418">Kinase</keyword>
<evidence type="ECO:0000256" key="9">
    <source>
        <dbReference type="HAMAP-Rule" id="MF_00238"/>
    </source>
</evidence>
<feature type="domain" description="Cytidylate kinase" evidence="10">
    <location>
        <begin position="7"/>
        <end position="220"/>
    </location>
</feature>
<keyword evidence="3 9" id="KW-0808">Transferase</keyword>
<accession>A0A0B0IHQ7</accession>
<dbReference type="GO" id="GO:0005829">
    <property type="term" value="C:cytosol"/>
    <property type="evidence" value="ECO:0007669"/>
    <property type="project" value="TreeGrafter"/>
</dbReference>
<keyword evidence="2 9" id="KW-0963">Cytoplasm</keyword>
<dbReference type="RefSeq" id="WP_034628554.1">
    <property type="nucleotide sequence ID" value="NZ_JRJU01000010.1"/>
</dbReference>
<comment type="similarity">
    <text evidence="1 9">Belongs to the cytidylate kinase family. Type 1 subfamily.</text>
</comment>
<evidence type="ECO:0000256" key="8">
    <source>
        <dbReference type="ARBA" id="ARBA00048478"/>
    </source>
</evidence>
<dbReference type="GO" id="GO:0015949">
    <property type="term" value="P:nucleobase-containing small molecule interconversion"/>
    <property type="evidence" value="ECO:0007669"/>
    <property type="project" value="TreeGrafter"/>
</dbReference>
<dbReference type="GO" id="GO:0006220">
    <property type="term" value="P:pyrimidine nucleotide metabolic process"/>
    <property type="evidence" value="ECO:0007669"/>
    <property type="project" value="UniProtKB-UniRule"/>
</dbReference>
<dbReference type="InterPro" id="IPR027417">
    <property type="entry name" value="P-loop_NTPase"/>
</dbReference>
<protein>
    <recommendedName>
        <fullName evidence="9">Cytidylate kinase</fullName>
        <shortName evidence="9">CK</shortName>
        <ecNumber evidence="9">2.7.4.25</ecNumber>
    </recommendedName>
    <alternativeName>
        <fullName evidence="9">Cytidine monophosphate kinase</fullName>
        <shortName evidence="9">CMP kinase</shortName>
    </alternativeName>
</protein>
<comment type="subcellular location">
    <subcellularLocation>
        <location evidence="9">Cytoplasm</location>
    </subcellularLocation>
</comment>
<dbReference type="PANTHER" id="PTHR21299">
    <property type="entry name" value="CYTIDYLATE KINASE/PANTOATE-BETA-ALANINE LIGASE"/>
    <property type="match status" value="1"/>
</dbReference>
<comment type="catalytic activity">
    <reaction evidence="7 9">
        <text>dCMP + ATP = dCDP + ADP</text>
        <dbReference type="Rhea" id="RHEA:25094"/>
        <dbReference type="ChEBI" id="CHEBI:30616"/>
        <dbReference type="ChEBI" id="CHEBI:57566"/>
        <dbReference type="ChEBI" id="CHEBI:58593"/>
        <dbReference type="ChEBI" id="CHEBI:456216"/>
        <dbReference type="EC" id="2.7.4.25"/>
    </reaction>
</comment>
<evidence type="ECO:0000256" key="7">
    <source>
        <dbReference type="ARBA" id="ARBA00047615"/>
    </source>
</evidence>
<dbReference type="AlphaFoldDB" id="A0A0B0IHQ7"/>
<dbReference type="GO" id="GO:0036431">
    <property type="term" value="F:dCMP kinase activity"/>
    <property type="evidence" value="ECO:0007669"/>
    <property type="project" value="InterPro"/>
</dbReference>
<dbReference type="EMBL" id="JRJU01000010">
    <property type="protein sequence ID" value="KHF40357.1"/>
    <property type="molecule type" value="Genomic_DNA"/>
</dbReference>
<evidence type="ECO:0000256" key="3">
    <source>
        <dbReference type="ARBA" id="ARBA00022679"/>
    </source>
</evidence>
<dbReference type="Gene3D" id="3.40.50.300">
    <property type="entry name" value="P-loop containing nucleotide triphosphate hydrolases"/>
    <property type="match status" value="1"/>
</dbReference>
<evidence type="ECO:0000313" key="12">
    <source>
        <dbReference type="Proteomes" id="UP000030832"/>
    </source>
</evidence>
<comment type="caution">
    <text evidence="11">The sequence shown here is derived from an EMBL/GenBank/DDBJ whole genome shotgun (WGS) entry which is preliminary data.</text>
</comment>
<dbReference type="GO" id="GO:0036430">
    <property type="term" value="F:CMP kinase activity"/>
    <property type="evidence" value="ECO:0007669"/>
    <property type="project" value="RHEA"/>
</dbReference>
<evidence type="ECO:0000256" key="4">
    <source>
        <dbReference type="ARBA" id="ARBA00022741"/>
    </source>
</evidence>
<keyword evidence="12" id="KW-1185">Reference proteome</keyword>
<dbReference type="PANTHER" id="PTHR21299:SF2">
    <property type="entry name" value="CYTIDYLATE KINASE"/>
    <property type="match status" value="1"/>
</dbReference>
<sequence length="224" mass="24788">MNKKMNIAIDGPAGAGKSTVAKLVAEQLDYLYIDTGAMYRTLTLAALREGIDLQDGGALTHILSQTTIHLQHEQTGVRVLLNNEDVTDAIRLKDVTSNVSLVSSHEGVRIEMVERQRRLAEKGEAVLDGRDIGTYVLPDAEVKVFLTASVEERARRRYEEQKEKGMPADLDQLKEEIAHRDQLDSTRVFAPLKKADDAVEIDSTTLSIPEVAEVIIGLAKERAR</sequence>
<evidence type="ECO:0000256" key="2">
    <source>
        <dbReference type="ARBA" id="ARBA00022490"/>
    </source>
</evidence>
<dbReference type="EC" id="2.7.4.25" evidence="9"/>
<organism evidence="11 12">
    <name type="scientific">Halalkalibacter okhensis</name>
    <dbReference type="NCBI Taxonomy" id="333138"/>
    <lineage>
        <taxon>Bacteria</taxon>
        <taxon>Bacillati</taxon>
        <taxon>Bacillota</taxon>
        <taxon>Bacilli</taxon>
        <taxon>Bacillales</taxon>
        <taxon>Bacillaceae</taxon>
        <taxon>Halalkalibacter</taxon>
    </lineage>
</organism>
<dbReference type="OrthoDB" id="9807434at2"/>
<keyword evidence="4 9" id="KW-0547">Nucleotide-binding</keyword>
<evidence type="ECO:0000259" key="10">
    <source>
        <dbReference type="Pfam" id="PF02224"/>
    </source>
</evidence>
<dbReference type="Pfam" id="PF02224">
    <property type="entry name" value="Cytidylate_kin"/>
    <property type="match status" value="1"/>
</dbReference>
<dbReference type="eggNOG" id="COG0283">
    <property type="taxonomic scope" value="Bacteria"/>
</dbReference>
<evidence type="ECO:0000256" key="5">
    <source>
        <dbReference type="ARBA" id="ARBA00022777"/>
    </source>
</evidence>
<proteinExistence type="inferred from homology"/>
<dbReference type="GO" id="GO:0005524">
    <property type="term" value="F:ATP binding"/>
    <property type="evidence" value="ECO:0007669"/>
    <property type="project" value="UniProtKB-UniRule"/>
</dbReference>
<evidence type="ECO:0000256" key="6">
    <source>
        <dbReference type="ARBA" id="ARBA00022840"/>
    </source>
</evidence>
<evidence type="ECO:0000313" key="11">
    <source>
        <dbReference type="EMBL" id="KHF40357.1"/>
    </source>
</evidence>
<dbReference type="InterPro" id="IPR003136">
    <property type="entry name" value="Cytidylate_kin"/>
</dbReference>
<dbReference type="Proteomes" id="UP000030832">
    <property type="component" value="Unassembled WGS sequence"/>
</dbReference>
<comment type="catalytic activity">
    <reaction evidence="8 9">
        <text>CMP + ATP = CDP + ADP</text>
        <dbReference type="Rhea" id="RHEA:11600"/>
        <dbReference type="ChEBI" id="CHEBI:30616"/>
        <dbReference type="ChEBI" id="CHEBI:58069"/>
        <dbReference type="ChEBI" id="CHEBI:60377"/>
        <dbReference type="ChEBI" id="CHEBI:456216"/>
        <dbReference type="EC" id="2.7.4.25"/>
    </reaction>
</comment>
<keyword evidence="6 9" id="KW-0067">ATP-binding</keyword>
<dbReference type="SUPFAM" id="SSF52540">
    <property type="entry name" value="P-loop containing nucleoside triphosphate hydrolases"/>
    <property type="match status" value="1"/>
</dbReference>
<dbReference type="InterPro" id="IPR011994">
    <property type="entry name" value="Cytidylate_kinase_dom"/>
</dbReference>
<evidence type="ECO:0000256" key="1">
    <source>
        <dbReference type="ARBA" id="ARBA00009427"/>
    </source>
</evidence>
<reference evidence="11 12" key="1">
    <citation type="submission" date="2014-09" db="EMBL/GenBank/DDBJ databases">
        <title>Genome sequencing and annotation of Bacillus Okhensis strain Kh10-101T.</title>
        <authorList>
            <person name="Prakash J.S."/>
        </authorList>
    </citation>
    <scope>NUCLEOTIDE SEQUENCE [LARGE SCALE GENOMIC DNA]</scope>
    <source>
        <strain evidence="12">Kh10-101T</strain>
    </source>
</reference>
<name>A0A0B0IHQ7_9BACI</name>
<gene>
    <name evidence="9" type="primary">cmk</name>
    <name evidence="11" type="ORF">LQ50_10210</name>
</gene>
<feature type="binding site" evidence="9">
    <location>
        <begin position="11"/>
        <end position="19"/>
    </location>
    <ligand>
        <name>ATP</name>
        <dbReference type="ChEBI" id="CHEBI:30616"/>
    </ligand>
</feature>
<dbReference type="NCBIfam" id="TIGR00017">
    <property type="entry name" value="cmk"/>
    <property type="match status" value="1"/>
</dbReference>
<dbReference type="STRING" id="333138.LQ50_10210"/>
<dbReference type="CDD" id="cd02020">
    <property type="entry name" value="CMPK"/>
    <property type="match status" value="1"/>
</dbReference>